<keyword evidence="3 10" id="KW-0808">Transferase</keyword>
<dbReference type="SUPFAM" id="SSF53448">
    <property type="entry name" value="Nucleotide-diphospho-sugar transferases"/>
    <property type="match status" value="1"/>
</dbReference>
<evidence type="ECO:0000256" key="3">
    <source>
        <dbReference type="ARBA" id="ARBA00022679"/>
    </source>
</evidence>
<evidence type="ECO:0000256" key="4">
    <source>
        <dbReference type="ARBA" id="ARBA00022692"/>
    </source>
</evidence>
<dbReference type="InterPro" id="IPR001173">
    <property type="entry name" value="Glyco_trans_2-like"/>
</dbReference>
<evidence type="ECO:0000313" key="11">
    <source>
        <dbReference type="Proteomes" id="UP000282832"/>
    </source>
</evidence>
<dbReference type="InterPro" id="IPR050256">
    <property type="entry name" value="Glycosyltransferase_2"/>
</dbReference>
<dbReference type="Pfam" id="PF00535">
    <property type="entry name" value="Glycos_transf_2"/>
    <property type="match status" value="1"/>
</dbReference>
<dbReference type="GO" id="GO:0016757">
    <property type="term" value="F:glycosyltransferase activity"/>
    <property type="evidence" value="ECO:0007669"/>
    <property type="project" value="UniProtKB-KW"/>
</dbReference>
<evidence type="ECO:0000256" key="2">
    <source>
        <dbReference type="ARBA" id="ARBA00022676"/>
    </source>
</evidence>
<keyword evidence="5" id="KW-0448">Lipopolysaccharide biosynthesis</keyword>
<dbReference type="PANTHER" id="PTHR48090:SF3">
    <property type="entry name" value="UNDECAPRENYL-PHOSPHATE 4-DEOXY-4-FORMAMIDO-L-ARABINOSE TRANSFERASE"/>
    <property type="match status" value="1"/>
</dbReference>
<dbReference type="OrthoDB" id="9807778at2"/>
<dbReference type="Gene3D" id="3.90.550.10">
    <property type="entry name" value="Spore Coat Polysaccharide Biosynthesis Protein SpsA, Chain A"/>
    <property type="match status" value="1"/>
</dbReference>
<gene>
    <name evidence="10" type="ORF">EOJ36_06085</name>
</gene>
<protein>
    <submittedName>
        <fullName evidence="10">Glycosyltransferase</fullName>
    </submittedName>
</protein>
<organism evidence="10 11">
    <name type="scientific">Sandaracinomonas limnophila</name>
    <dbReference type="NCBI Taxonomy" id="1862386"/>
    <lineage>
        <taxon>Bacteria</taxon>
        <taxon>Pseudomonadati</taxon>
        <taxon>Bacteroidota</taxon>
        <taxon>Cytophagia</taxon>
        <taxon>Cytophagales</taxon>
        <taxon>Flectobacillaceae</taxon>
        <taxon>Sandaracinomonas</taxon>
    </lineage>
</organism>
<dbReference type="EMBL" id="SACY01000002">
    <property type="protein sequence ID" value="RVU25981.1"/>
    <property type="molecule type" value="Genomic_DNA"/>
</dbReference>
<name>A0A437PUN3_9BACT</name>
<dbReference type="GO" id="GO:0005886">
    <property type="term" value="C:plasma membrane"/>
    <property type="evidence" value="ECO:0007669"/>
    <property type="project" value="TreeGrafter"/>
</dbReference>
<dbReference type="CDD" id="cd04187">
    <property type="entry name" value="DPM1_like_bac"/>
    <property type="match status" value="1"/>
</dbReference>
<evidence type="ECO:0000256" key="5">
    <source>
        <dbReference type="ARBA" id="ARBA00022985"/>
    </source>
</evidence>
<keyword evidence="7 8" id="KW-0472">Membrane</keyword>
<evidence type="ECO:0000256" key="1">
    <source>
        <dbReference type="ARBA" id="ARBA00022475"/>
    </source>
</evidence>
<sequence>MIKTQLSVVVPIYSGSQYVQELFQRIKTVREQWEQEEAPLALGELIFVDDQSIDNSLPVLQKISEENQWVHALSLSRNFGQHPATIAGILHSSGNWVITLDEDLQHPPEKIEQLLYKAIKEEKDVVYANPQNGPHGKVSRDFTSSYFKKMMVWLTGDKHIAYFNSFRLMRGEIARSAASVCGPDTYFDVSLTWFTQAIGQVSLEIQDQRMAENNKSGYSFLKLIEHARRLILSSKINLYRSIAFLGILIFFVGVLYSGFIIFNEIMHPGKFGSRGWPSLIITTMIFGATSIILLSIILEYLSLVVLKAQGKPVFFVINRSAPAELLTYLEKRNGRH</sequence>
<feature type="transmembrane region" description="Helical" evidence="8">
    <location>
        <begin position="279"/>
        <end position="301"/>
    </location>
</feature>
<feature type="domain" description="Glycosyltransferase 2-like" evidence="9">
    <location>
        <begin position="7"/>
        <end position="146"/>
    </location>
</feature>
<evidence type="ECO:0000313" key="10">
    <source>
        <dbReference type="EMBL" id="RVU25981.1"/>
    </source>
</evidence>
<keyword evidence="6 8" id="KW-1133">Transmembrane helix</keyword>
<reference evidence="10 11" key="1">
    <citation type="submission" date="2019-01" db="EMBL/GenBank/DDBJ databases">
        <authorList>
            <person name="Chen W.-M."/>
        </authorList>
    </citation>
    <scope>NUCLEOTIDE SEQUENCE [LARGE SCALE GENOMIC DNA]</scope>
    <source>
        <strain evidence="10 11">FSY-15</strain>
    </source>
</reference>
<dbReference type="Proteomes" id="UP000282832">
    <property type="component" value="Unassembled WGS sequence"/>
</dbReference>
<evidence type="ECO:0000256" key="8">
    <source>
        <dbReference type="SAM" id="Phobius"/>
    </source>
</evidence>
<keyword evidence="2" id="KW-0328">Glycosyltransferase</keyword>
<keyword evidence="1" id="KW-1003">Cell membrane</keyword>
<accession>A0A437PUN3</accession>
<comment type="caution">
    <text evidence="10">The sequence shown here is derived from an EMBL/GenBank/DDBJ whole genome shotgun (WGS) entry which is preliminary data.</text>
</comment>
<dbReference type="AlphaFoldDB" id="A0A437PUN3"/>
<dbReference type="RefSeq" id="WP_127803377.1">
    <property type="nucleotide sequence ID" value="NZ_SACY01000002.1"/>
</dbReference>
<proteinExistence type="predicted"/>
<feature type="transmembrane region" description="Helical" evidence="8">
    <location>
        <begin position="238"/>
        <end position="259"/>
    </location>
</feature>
<dbReference type="GO" id="GO:0009103">
    <property type="term" value="P:lipopolysaccharide biosynthetic process"/>
    <property type="evidence" value="ECO:0007669"/>
    <property type="project" value="UniProtKB-KW"/>
</dbReference>
<dbReference type="InterPro" id="IPR029044">
    <property type="entry name" value="Nucleotide-diphossugar_trans"/>
</dbReference>
<evidence type="ECO:0000259" key="9">
    <source>
        <dbReference type="Pfam" id="PF00535"/>
    </source>
</evidence>
<keyword evidence="4 8" id="KW-0812">Transmembrane</keyword>
<evidence type="ECO:0000256" key="6">
    <source>
        <dbReference type="ARBA" id="ARBA00022989"/>
    </source>
</evidence>
<keyword evidence="11" id="KW-1185">Reference proteome</keyword>
<evidence type="ECO:0000256" key="7">
    <source>
        <dbReference type="ARBA" id="ARBA00023136"/>
    </source>
</evidence>
<dbReference type="PANTHER" id="PTHR48090">
    <property type="entry name" value="UNDECAPRENYL-PHOSPHATE 4-DEOXY-4-FORMAMIDO-L-ARABINOSE TRANSFERASE-RELATED"/>
    <property type="match status" value="1"/>
</dbReference>